<evidence type="ECO:0000256" key="5">
    <source>
        <dbReference type="ARBA" id="ARBA00022723"/>
    </source>
</evidence>
<dbReference type="InterPro" id="IPR015797">
    <property type="entry name" value="NUDIX_hydrolase-like_dom_sf"/>
</dbReference>
<keyword evidence="7" id="KW-0460">Magnesium</keyword>
<dbReference type="RefSeq" id="WP_204654165.1">
    <property type="nucleotide sequence ID" value="NZ_JAFBFD010000021.1"/>
</dbReference>
<dbReference type="PROSITE" id="PS51462">
    <property type="entry name" value="NUDIX"/>
    <property type="match status" value="1"/>
</dbReference>
<dbReference type="InterPro" id="IPR050241">
    <property type="entry name" value="NAD-cap_RNA_hydrolase_NudC"/>
</dbReference>
<dbReference type="EMBL" id="JBHSGS010000009">
    <property type="protein sequence ID" value="MFC4718467.1"/>
    <property type="molecule type" value="Genomic_DNA"/>
</dbReference>
<comment type="similarity">
    <text evidence="3">Belongs to the Nudix hydrolase family. NudC subfamily.</text>
</comment>
<comment type="cofactor">
    <cofactor evidence="2">
        <name>Zn(2+)</name>
        <dbReference type="ChEBI" id="CHEBI:29105"/>
    </cofactor>
</comment>
<dbReference type="InterPro" id="IPR000086">
    <property type="entry name" value="NUDIX_hydrolase_dom"/>
</dbReference>
<comment type="catalytic activity">
    <reaction evidence="9">
        <text>a 5'-end NAD(+)-phospho-ribonucleoside in mRNA + H2O = a 5'-end phospho-adenosine-phospho-ribonucleoside in mRNA + beta-nicotinamide D-ribonucleotide + 2 H(+)</text>
        <dbReference type="Rhea" id="RHEA:60876"/>
        <dbReference type="Rhea" id="RHEA-COMP:15698"/>
        <dbReference type="Rhea" id="RHEA-COMP:15719"/>
        <dbReference type="ChEBI" id="CHEBI:14649"/>
        <dbReference type="ChEBI" id="CHEBI:15377"/>
        <dbReference type="ChEBI" id="CHEBI:15378"/>
        <dbReference type="ChEBI" id="CHEBI:144029"/>
        <dbReference type="ChEBI" id="CHEBI:144051"/>
    </reaction>
    <physiologicalReaction direction="left-to-right" evidence="9">
        <dbReference type="Rhea" id="RHEA:60877"/>
    </physiologicalReaction>
</comment>
<dbReference type="CDD" id="cd03429">
    <property type="entry name" value="NUDIX_NADH_pyrophosphatase_Nudt13"/>
    <property type="match status" value="1"/>
</dbReference>
<evidence type="ECO:0000256" key="3">
    <source>
        <dbReference type="ARBA" id="ARBA00009595"/>
    </source>
</evidence>
<dbReference type="PROSITE" id="PS00893">
    <property type="entry name" value="NUDIX_BOX"/>
    <property type="match status" value="1"/>
</dbReference>
<evidence type="ECO:0000313" key="12">
    <source>
        <dbReference type="Proteomes" id="UP001595969"/>
    </source>
</evidence>
<keyword evidence="6 11" id="KW-0378">Hydrolase</keyword>
<evidence type="ECO:0000256" key="6">
    <source>
        <dbReference type="ARBA" id="ARBA00022801"/>
    </source>
</evidence>
<evidence type="ECO:0000256" key="8">
    <source>
        <dbReference type="ARBA" id="ARBA00023027"/>
    </source>
</evidence>
<dbReference type="Pfam" id="PF00293">
    <property type="entry name" value="NUDIX"/>
    <property type="match status" value="1"/>
</dbReference>
<comment type="caution">
    <text evidence="11">The sequence shown here is derived from an EMBL/GenBank/DDBJ whole genome shotgun (WGS) entry which is preliminary data.</text>
</comment>
<dbReference type="EC" id="3.6.1.22" evidence="4"/>
<dbReference type="Gene3D" id="3.90.79.10">
    <property type="entry name" value="Nucleoside Triphosphate Pyrophosphohydrolase"/>
    <property type="match status" value="1"/>
</dbReference>
<reference evidence="12" key="1">
    <citation type="journal article" date="2019" name="Int. J. Syst. Evol. Microbiol.">
        <title>The Global Catalogue of Microorganisms (GCM) 10K type strain sequencing project: providing services to taxonomists for standard genome sequencing and annotation.</title>
        <authorList>
            <consortium name="The Broad Institute Genomics Platform"/>
            <consortium name="The Broad Institute Genome Sequencing Center for Infectious Disease"/>
            <person name="Wu L."/>
            <person name="Ma J."/>
        </authorList>
    </citation>
    <scope>NUCLEOTIDE SEQUENCE [LARGE SCALE GENOMIC DNA]</scope>
    <source>
        <strain evidence="12">CGMCC 1.19032</strain>
    </source>
</reference>
<organism evidence="11 12">
    <name type="scientific">Enterococcus lemanii</name>
    <dbReference type="NCBI Taxonomy" id="1159752"/>
    <lineage>
        <taxon>Bacteria</taxon>
        <taxon>Bacillati</taxon>
        <taxon>Bacillota</taxon>
        <taxon>Bacilli</taxon>
        <taxon>Lactobacillales</taxon>
        <taxon>Enterococcaceae</taxon>
        <taxon>Enterococcus</taxon>
    </lineage>
</organism>
<keyword evidence="12" id="KW-1185">Reference proteome</keyword>
<proteinExistence type="inferred from homology"/>
<evidence type="ECO:0000259" key="10">
    <source>
        <dbReference type="PROSITE" id="PS51462"/>
    </source>
</evidence>
<dbReference type="GO" id="GO:0016787">
    <property type="term" value="F:hydrolase activity"/>
    <property type="evidence" value="ECO:0007669"/>
    <property type="project" value="UniProtKB-KW"/>
</dbReference>
<dbReference type="SUPFAM" id="SSF55811">
    <property type="entry name" value="Nudix"/>
    <property type="match status" value="1"/>
</dbReference>
<evidence type="ECO:0000256" key="2">
    <source>
        <dbReference type="ARBA" id="ARBA00001947"/>
    </source>
</evidence>
<accession>A0ABV9MRB9</accession>
<dbReference type="PANTHER" id="PTHR42904">
    <property type="entry name" value="NUDIX HYDROLASE, NUDC SUBFAMILY"/>
    <property type="match status" value="1"/>
</dbReference>
<dbReference type="InterPro" id="IPR020084">
    <property type="entry name" value="NUDIX_hydrolase_CS"/>
</dbReference>
<keyword evidence="8" id="KW-0520">NAD</keyword>
<protein>
    <recommendedName>
        <fullName evidence="4">NAD(+) diphosphatase</fullName>
        <ecNumber evidence="4">3.6.1.22</ecNumber>
    </recommendedName>
</protein>
<name>A0ABV9MRB9_9ENTE</name>
<feature type="domain" description="Nudix hydrolase" evidence="10">
    <location>
        <begin position="35"/>
        <end position="157"/>
    </location>
</feature>
<keyword evidence="5" id="KW-0479">Metal-binding</keyword>
<dbReference type="PANTHER" id="PTHR42904:SF6">
    <property type="entry name" value="NAD-CAPPED RNA HYDROLASE NUDT12"/>
    <property type="match status" value="1"/>
</dbReference>
<sequence>MKYCLECGTKLIEKELEEEGLVPYCPSCQHYRFPVFSVAVSVIIKNTSNDKILLIQQYNHKKNILVAGYINQGENAENTVVREVFEEVGLKAIKVHYNRSEYFEKSNTLMMNFACTVEDDTIYRNEKEVDQVNWFPIDECLAAIAPNSLAEKFLIAYYRDEGIIE</sequence>
<dbReference type="InterPro" id="IPR049734">
    <property type="entry name" value="NudC-like_C"/>
</dbReference>
<comment type="cofactor">
    <cofactor evidence="1">
        <name>Mg(2+)</name>
        <dbReference type="ChEBI" id="CHEBI:18420"/>
    </cofactor>
</comment>
<gene>
    <name evidence="11" type="ORF">ACFO5I_01730</name>
</gene>
<evidence type="ECO:0000256" key="9">
    <source>
        <dbReference type="ARBA" id="ARBA00023679"/>
    </source>
</evidence>
<dbReference type="Proteomes" id="UP001595969">
    <property type="component" value="Unassembled WGS sequence"/>
</dbReference>
<evidence type="ECO:0000256" key="7">
    <source>
        <dbReference type="ARBA" id="ARBA00022842"/>
    </source>
</evidence>
<evidence type="ECO:0000256" key="1">
    <source>
        <dbReference type="ARBA" id="ARBA00001946"/>
    </source>
</evidence>
<evidence type="ECO:0000256" key="4">
    <source>
        <dbReference type="ARBA" id="ARBA00012381"/>
    </source>
</evidence>
<evidence type="ECO:0000313" key="11">
    <source>
        <dbReference type="EMBL" id="MFC4718467.1"/>
    </source>
</evidence>